<sequence length="93" mass="10394">MDAENRQIRVVFGRNPPDAFDTCREFPTLTPSIDCPFPGWMAEIVKMLADYLKLEIIPVVLDDNIGDINWGYNDNGSWTGVLGMIKAGEADTM</sequence>
<keyword evidence="1" id="KW-1185">Reference proteome</keyword>
<dbReference type="Proteomes" id="UP000887574">
    <property type="component" value="Unplaced"/>
</dbReference>
<accession>A0A915DR92</accession>
<dbReference type="PANTHER" id="PTHR22714">
    <property type="entry name" value="PROTEIN CBG02446-RELATED"/>
    <property type="match status" value="1"/>
</dbReference>
<evidence type="ECO:0000313" key="1">
    <source>
        <dbReference type="Proteomes" id="UP000887574"/>
    </source>
</evidence>
<name>A0A915DR92_9BILA</name>
<evidence type="ECO:0000313" key="3">
    <source>
        <dbReference type="WBParaSite" id="jg22804"/>
    </source>
</evidence>
<reference evidence="2 3" key="1">
    <citation type="submission" date="2022-11" db="UniProtKB">
        <authorList>
            <consortium name="WormBaseParasite"/>
        </authorList>
    </citation>
    <scope>IDENTIFICATION</scope>
</reference>
<evidence type="ECO:0000313" key="2">
    <source>
        <dbReference type="WBParaSite" id="jg22798"/>
    </source>
</evidence>
<dbReference type="SUPFAM" id="SSF53850">
    <property type="entry name" value="Periplasmic binding protein-like II"/>
    <property type="match status" value="1"/>
</dbReference>
<dbReference type="PANTHER" id="PTHR22714:SF7">
    <property type="entry name" value="SOLUTE-BINDING PROTEIN FAMILY 3_N-TERMINAL DOMAIN-CONTAINING PROTEIN"/>
    <property type="match status" value="1"/>
</dbReference>
<dbReference type="WBParaSite" id="jg22804">
    <property type="protein sequence ID" value="jg22804"/>
    <property type="gene ID" value="jg22804"/>
</dbReference>
<dbReference type="AlphaFoldDB" id="A0A915DR92"/>
<dbReference type="InterPro" id="IPR040128">
    <property type="entry name" value="T25E4.2-like"/>
</dbReference>
<dbReference type="Gene3D" id="3.40.190.10">
    <property type="entry name" value="Periplasmic binding protein-like II"/>
    <property type="match status" value="1"/>
</dbReference>
<dbReference type="WBParaSite" id="jg22798">
    <property type="protein sequence ID" value="jg22798"/>
    <property type="gene ID" value="jg22798"/>
</dbReference>
<protein>
    <submittedName>
        <fullName evidence="2 3">Ionotropic glutamate receptor L-glutamate and glycine-binding domain-containing protein</fullName>
    </submittedName>
</protein>
<organism evidence="1 3">
    <name type="scientific">Ditylenchus dipsaci</name>
    <dbReference type="NCBI Taxonomy" id="166011"/>
    <lineage>
        <taxon>Eukaryota</taxon>
        <taxon>Metazoa</taxon>
        <taxon>Ecdysozoa</taxon>
        <taxon>Nematoda</taxon>
        <taxon>Chromadorea</taxon>
        <taxon>Rhabditida</taxon>
        <taxon>Tylenchina</taxon>
        <taxon>Tylenchomorpha</taxon>
        <taxon>Sphaerularioidea</taxon>
        <taxon>Anguinidae</taxon>
        <taxon>Anguininae</taxon>
        <taxon>Ditylenchus</taxon>
    </lineage>
</organism>
<proteinExistence type="predicted"/>